<dbReference type="RefSeq" id="WP_203147539.1">
    <property type="nucleotide sequence ID" value="NZ_JAEVHL010000017.1"/>
</dbReference>
<dbReference type="EMBL" id="JAEVHL010000017">
    <property type="protein sequence ID" value="MBM0275133.1"/>
    <property type="molecule type" value="Genomic_DNA"/>
</dbReference>
<comment type="caution">
    <text evidence="1">The sequence shown here is derived from an EMBL/GenBank/DDBJ whole genome shotgun (WGS) entry which is preliminary data.</text>
</comment>
<protein>
    <submittedName>
        <fullName evidence="1">DUF3846 domain-containing protein</fullName>
    </submittedName>
</protein>
<keyword evidence="2" id="KW-1185">Reference proteome</keyword>
<evidence type="ECO:0000313" key="1">
    <source>
        <dbReference type="EMBL" id="MBM0275133.1"/>
    </source>
</evidence>
<gene>
    <name evidence="1" type="ORF">JM949_06500</name>
</gene>
<organism evidence="1 2">
    <name type="scientific">Micromonospora tarensis</name>
    <dbReference type="NCBI Taxonomy" id="2806100"/>
    <lineage>
        <taxon>Bacteria</taxon>
        <taxon>Bacillati</taxon>
        <taxon>Actinomycetota</taxon>
        <taxon>Actinomycetes</taxon>
        <taxon>Micromonosporales</taxon>
        <taxon>Micromonosporaceae</taxon>
        <taxon>Micromonospora</taxon>
    </lineage>
</organism>
<evidence type="ECO:0000313" key="2">
    <source>
        <dbReference type="Proteomes" id="UP000622245"/>
    </source>
</evidence>
<proteinExistence type="predicted"/>
<reference evidence="1 2" key="1">
    <citation type="submission" date="2021-01" db="EMBL/GenBank/DDBJ databases">
        <title>Draft genome sequence of Micromonospora sp. strain STR1s_6.</title>
        <authorList>
            <person name="Karlyshev A."/>
            <person name="Jawad R."/>
        </authorList>
    </citation>
    <scope>NUCLEOTIDE SEQUENCE [LARGE SCALE GENOMIC DNA]</scope>
    <source>
        <strain evidence="1 2">STR1S-6</strain>
    </source>
</reference>
<name>A0ABS1YCK1_9ACTN</name>
<dbReference type="Proteomes" id="UP000622245">
    <property type="component" value="Unassembled WGS sequence"/>
</dbReference>
<sequence>MSGYLRVDVDGTLTAFEAEPTSALIREAIGDWWDMVHLPNALMGWVDGDGHPKGLPRNVVGSILLMALGAAQMPYAGPVVISGWHTSREIVGLAVDREQVVRAVHARVAAAMAGAVDDDGFADAVRETAAELGAAPTPAMRVVPLGGDGR</sequence>
<accession>A0ABS1YCK1</accession>